<organism evidence="7 8">
    <name type="scientific">Aureimonas altamirensis DSM 21988</name>
    <dbReference type="NCBI Taxonomy" id="1121026"/>
    <lineage>
        <taxon>Bacteria</taxon>
        <taxon>Pseudomonadati</taxon>
        <taxon>Pseudomonadota</taxon>
        <taxon>Alphaproteobacteria</taxon>
        <taxon>Hyphomicrobiales</taxon>
        <taxon>Aurantimonadaceae</taxon>
        <taxon>Aureimonas</taxon>
    </lineage>
</organism>
<dbReference type="CDD" id="cd01948">
    <property type="entry name" value="EAL"/>
    <property type="match status" value="1"/>
</dbReference>
<sequence>MSERLNKAFALMSLIVVVDDQGSNQRIYSRLSKLAGEDVNVKTFASPFRMLDWLEEGEPDLIITDYKMPGMDGAQLTRRLRDMPNSADVPIIVLTAYEDLSFRLMALEAGATDFLQTPVNHEEFVSRARNFLKFRRQQQSVKLKAQALERRLLDSEYFRQIAVRDSREQLAQVIDTVPALISATDRDGRCVFVNAMFAVYSGRDPAACVGLPAETLLAGTDVTRLRQVERSVLTRGLPHPAYEEAIQSPEGSERYFLTTKSPLMDANSKVVGVLTSSLDVSEQKMAHERLRELALHDGLTGLPNRTYLSNRVQSLLLEPARPGRMHALHLLDIDRFKTVNDTLGHYVGDQLLQSIAQRLKLLIDENTTLSRLGGDEFAFLQEGITDVSEAEALARRIVSTLSDPIDVARHRVNATASLGIALIGPHGQDVNEILKNADLAMYQAKSEGRNRYSVFAADLRARIKESSLLEAAMRDALARGEFVLHYQPQVDIASRRIAGVEALIRWQHPQRGLLSPAEFLSVAEETGLIAPISDWVLREACRQAQEWRTMGFESLTMAVNLAPVQFNYDDIPKMVSRVLADTGLPSANLELELTENTFFDPVQNPSPRLAVLHNMGIRLTLDDFGTGYSSLLRVKMLPIDAIKIDRGFLEAIPGSEADAAIVRAIIRLAHGLKLQVVAEGVETAEQLAFLADEGCELVQGFYLGRPVAADACLKALLDNRQAVGNAA</sequence>
<dbReference type="InterPro" id="IPR043128">
    <property type="entry name" value="Rev_trsase/Diguanyl_cyclase"/>
</dbReference>
<dbReference type="Pfam" id="PF00563">
    <property type="entry name" value="EAL"/>
    <property type="match status" value="1"/>
</dbReference>
<keyword evidence="1" id="KW-0597">Phosphoprotein</keyword>
<keyword evidence="8" id="KW-1185">Reference proteome</keyword>
<dbReference type="InterPro" id="IPR013656">
    <property type="entry name" value="PAS_4"/>
</dbReference>
<evidence type="ECO:0000259" key="2">
    <source>
        <dbReference type="PROSITE" id="PS50110"/>
    </source>
</evidence>
<reference evidence="7 8" key="1">
    <citation type="submission" date="2016-11" db="EMBL/GenBank/DDBJ databases">
        <authorList>
            <person name="Varghese N."/>
            <person name="Submissions S."/>
        </authorList>
    </citation>
    <scope>NUCLEOTIDE SEQUENCE [LARGE SCALE GENOMIC DNA]</scope>
    <source>
        <strain evidence="7 8">DSM 21988</strain>
    </source>
</reference>
<evidence type="ECO:0000256" key="1">
    <source>
        <dbReference type="PROSITE-ProRule" id="PRU00169"/>
    </source>
</evidence>
<feature type="domain" description="Response regulatory" evidence="2">
    <location>
        <begin position="14"/>
        <end position="132"/>
    </location>
</feature>
<dbReference type="Pfam" id="PF08448">
    <property type="entry name" value="PAS_4"/>
    <property type="match status" value="1"/>
</dbReference>
<dbReference type="Gene3D" id="3.40.50.2300">
    <property type="match status" value="1"/>
</dbReference>
<dbReference type="PROSITE" id="PS50883">
    <property type="entry name" value="EAL"/>
    <property type="match status" value="1"/>
</dbReference>
<dbReference type="PROSITE" id="PS50887">
    <property type="entry name" value="GGDEF"/>
    <property type="match status" value="1"/>
</dbReference>
<dbReference type="InterPro" id="IPR035919">
    <property type="entry name" value="EAL_sf"/>
</dbReference>
<dbReference type="InterPro" id="IPR029787">
    <property type="entry name" value="Nucleotide_cyclase"/>
</dbReference>
<feature type="domain" description="EAL" evidence="5">
    <location>
        <begin position="466"/>
        <end position="720"/>
    </location>
</feature>
<feature type="modified residue" description="4-aspartylphosphate" evidence="1">
    <location>
        <position position="65"/>
    </location>
</feature>
<dbReference type="PANTHER" id="PTHR44757:SF2">
    <property type="entry name" value="BIOFILM ARCHITECTURE MAINTENANCE PROTEIN MBAA"/>
    <property type="match status" value="1"/>
</dbReference>
<evidence type="ECO:0000259" key="6">
    <source>
        <dbReference type="PROSITE" id="PS50887"/>
    </source>
</evidence>
<dbReference type="Proteomes" id="UP000184290">
    <property type="component" value="Unassembled WGS sequence"/>
</dbReference>
<gene>
    <name evidence="7" type="ORF">SAMN02745911_0917</name>
</gene>
<dbReference type="InterPro" id="IPR001789">
    <property type="entry name" value="Sig_transdc_resp-reg_receiver"/>
</dbReference>
<feature type="domain" description="PAC" evidence="4">
    <location>
        <begin position="240"/>
        <end position="292"/>
    </location>
</feature>
<proteinExistence type="predicted"/>
<dbReference type="SMART" id="SM00267">
    <property type="entry name" value="GGDEF"/>
    <property type="match status" value="1"/>
</dbReference>
<dbReference type="EMBL" id="FQZC01000001">
    <property type="protein sequence ID" value="SHI70888.1"/>
    <property type="molecule type" value="Genomic_DNA"/>
</dbReference>
<dbReference type="CDD" id="cd00130">
    <property type="entry name" value="PAS"/>
    <property type="match status" value="1"/>
</dbReference>
<name>A0ABY1I739_9HYPH</name>
<dbReference type="PANTHER" id="PTHR44757">
    <property type="entry name" value="DIGUANYLATE CYCLASE DGCP"/>
    <property type="match status" value="1"/>
</dbReference>
<dbReference type="InterPro" id="IPR011006">
    <property type="entry name" value="CheY-like_superfamily"/>
</dbReference>
<dbReference type="Gene3D" id="3.30.450.20">
    <property type="entry name" value="PAS domain"/>
    <property type="match status" value="1"/>
</dbReference>
<dbReference type="PROSITE" id="PS50110">
    <property type="entry name" value="RESPONSE_REGULATORY"/>
    <property type="match status" value="1"/>
</dbReference>
<dbReference type="InterPro" id="IPR035965">
    <property type="entry name" value="PAS-like_dom_sf"/>
</dbReference>
<dbReference type="Pfam" id="PF00072">
    <property type="entry name" value="Response_reg"/>
    <property type="match status" value="1"/>
</dbReference>
<dbReference type="Pfam" id="PF00990">
    <property type="entry name" value="GGDEF"/>
    <property type="match status" value="1"/>
</dbReference>
<dbReference type="CDD" id="cd01949">
    <property type="entry name" value="GGDEF"/>
    <property type="match status" value="1"/>
</dbReference>
<dbReference type="PROSITE" id="PS50112">
    <property type="entry name" value="PAS"/>
    <property type="match status" value="1"/>
</dbReference>
<dbReference type="PROSITE" id="PS50113">
    <property type="entry name" value="PAC"/>
    <property type="match status" value="1"/>
</dbReference>
<dbReference type="InterPro" id="IPR000160">
    <property type="entry name" value="GGDEF_dom"/>
</dbReference>
<evidence type="ECO:0000259" key="3">
    <source>
        <dbReference type="PROSITE" id="PS50112"/>
    </source>
</evidence>
<feature type="domain" description="GGDEF" evidence="6">
    <location>
        <begin position="324"/>
        <end position="457"/>
    </location>
</feature>
<protein>
    <submittedName>
        <fullName evidence="7">PAS domain S-box-containing protein/diguanylate cyclase (GGDEF) domain-containing protein</fullName>
    </submittedName>
</protein>
<dbReference type="NCBIfam" id="TIGR00254">
    <property type="entry name" value="GGDEF"/>
    <property type="match status" value="1"/>
</dbReference>
<dbReference type="Gene3D" id="3.20.20.450">
    <property type="entry name" value="EAL domain"/>
    <property type="match status" value="1"/>
</dbReference>
<feature type="domain" description="PAS" evidence="3">
    <location>
        <begin position="166"/>
        <end position="236"/>
    </location>
</feature>
<dbReference type="SUPFAM" id="SSF55785">
    <property type="entry name" value="PYP-like sensor domain (PAS domain)"/>
    <property type="match status" value="1"/>
</dbReference>
<accession>A0ABY1I739</accession>
<dbReference type="InterPro" id="IPR001633">
    <property type="entry name" value="EAL_dom"/>
</dbReference>
<dbReference type="SUPFAM" id="SSF52172">
    <property type="entry name" value="CheY-like"/>
    <property type="match status" value="1"/>
</dbReference>
<evidence type="ECO:0000313" key="8">
    <source>
        <dbReference type="Proteomes" id="UP000184290"/>
    </source>
</evidence>
<dbReference type="SMART" id="SM00052">
    <property type="entry name" value="EAL"/>
    <property type="match status" value="1"/>
</dbReference>
<dbReference type="InterPro" id="IPR000700">
    <property type="entry name" value="PAS-assoc_C"/>
</dbReference>
<dbReference type="SMART" id="SM00091">
    <property type="entry name" value="PAS"/>
    <property type="match status" value="1"/>
</dbReference>
<evidence type="ECO:0000313" key="7">
    <source>
        <dbReference type="EMBL" id="SHI70888.1"/>
    </source>
</evidence>
<evidence type="ECO:0000259" key="4">
    <source>
        <dbReference type="PROSITE" id="PS50113"/>
    </source>
</evidence>
<evidence type="ECO:0000259" key="5">
    <source>
        <dbReference type="PROSITE" id="PS50883"/>
    </source>
</evidence>
<dbReference type="SUPFAM" id="SSF55073">
    <property type="entry name" value="Nucleotide cyclase"/>
    <property type="match status" value="1"/>
</dbReference>
<dbReference type="InterPro" id="IPR052155">
    <property type="entry name" value="Biofilm_reg_signaling"/>
</dbReference>
<dbReference type="InterPro" id="IPR000014">
    <property type="entry name" value="PAS"/>
</dbReference>
<dbReference type="NCBIfam" id="TIGR00229">
    <property type="entry name" value="sensory_box"/>
    <property type="match status" value="1"/>
</dbReference>
<dbReference type="SUPFAM" id="SSF141868">
    <property type="entry name" value="EAL domain-like"/>
    <property type="match status" value="1"/>
</dbReference>
<dbReference type="Gene3D" id="3.30.70.270">
    <property type="match status" value="1"/>
</dbReference>
<dbReference type="SMART" id="SM00448">
    <property type="entry name" value="REC"/>
    <property type="match status" value="1"/>
</dbReference>
<comment type="caution">
    <text evidence="7">The sequence shown here is derived from an EMBL/GenBank/DDBJ whole genome shotgun (WGS) entry which is preliminary data.</text>
</comment>